<gene>
    <name evidence="1" type="ORF">BpHYR1_007209</name>
</gene>
<evidence type="ECO:0000313" key="2">
    <source>
        <dbReference type="Proteomes" id="UP000276133"/>
    </source>
</evidence>
<sequence length="62" mass="6883">MSADAGRIQAGYCPAFYSSIKYHISHFNVSRDDFNLVSNLVRKAITVNFGGPPTETIYSILK</sequence>
<dbReference type="AlphaFoldDB" id="A0A3M7SPU1"/>
<reference evidence="1 2" key="1">
    <citation type="journal article" date="2018" name="Sci. Rep.">
        <title>Genomic signatures of local adaptation to the degree of environmental predictability in rotifers.</title>
        <authorList>
            <person name="Franch-Gras L."/>
            <person name="Hahn C."/>
            <person name="Garcia-Roger E.M."/>
            <person name="Carmona M.J."/>
            <person name="Serra M."/>
            <person name="Gomez A."/>
        </authorList>
    </citation>
    <scope>NUCLEOTIDE SEQUENCE [LARGE SCALE GENOMIC DNA]</scope>
    <source>
        <strain evidence="1">HYR1</strain>
    </source>
</reference>
<comment type="caution">
    <text evidence="1">The sequence shown here is derived from an EMBL/GenBank/DDBJ whole genome shotgun (WGS) entry which is preliminary data.</text>
</comment>
<keyword evidence="2" id="KW-1185">Reference proteome</keyword>
<organism evidence="1 2">
    <name type="scientific">Brachionus plicatilis</name>
    <name type="common">Marine rotifer</name>
    <name type="synonym">Brachionus muelleri</name>
    <dbReference type="NCBI Taxonomy" id="10195"/>
    <lineage>
        <taxon>Eukaryota</taxon>
        <taxon>Metazoa</taxon>
        <taxon>Spiralia</taxon>
        <taxon>Gnathifera</taxon>
        <taxon>Rotifera</taxon>
        <taxon>Eurotatoria</taxon>
        <taxon>Monogononta</taxon>
        <taxon>Pseudotrocha</taxon>
        <taxon>Ploima</taxon>
        <taxon>Brachionidae</taxon>
        <taxon>Brachionus</taxon>
    </lineage>
</organism>
<dbReference type="Proteomes" id="UP000276133">
    <property type="component" value="Unassembled WGS sequence"/>
</dbReference>
<proteinExistence type="predicted"/>
<protein>
    <submittedName>
        <fullName evidence="1">Uncharacterized protein</fullName>
    </submittedName>
</protein>
<accession>A0A3M7SPU1</accession>
<evidence type="ECO:0000313" key="1">
    <source>
        <dbReference type="EMBL" id="RNA37871.1"/>
    </source>
</evidence>
<dbReference type="EMBL" id="REGN01000965">
    <property type="protein sequence ID" value="RNA37871.1"/>
    <property type="molecule type" value="Genomic_DNA"/>
</dbReference>
<name>A0A3M7SPU1_BRAPC</name>